<comment type="catalytic activity">
    <reaction evidence="1">
        <text>Hydrolyzes free adenine bases from 7,8-dihydro-8-oxoguanine:adenine mismatched double-stranded DNA, leaving an apurinic site.</text>
        <dbReference type="EC" id="3.2.2.31"/>
    </reaction>
</comment>
<dbReference type="GO" id="GO:0032357">
    <property type="term" value="F:oxidized purine DNA binding"/>
    <property type="evidence" value="ECO:0007669"/>
    <property type="project" value="TreeGrafter"/>
</dbReference>
<evidence type="ECO:0000256" key="9">
    <source>
        <dbReference type="ARBA" id="ARBA00022801"/>
    </source>
</evidence>
<evidence type="ECO:0000256" key="5">
    <source>
        <dbReference type="ARBA" id="ARBA00012045"/>
    </source>
</evidence>
<comment type="similarity">
    <text evidence="4">Belongs to the Nth/MutY family.</text>
</comment>
<evidence type="ECO:0000256" key="3">
    <source>
        <dbReference type="ARBA" id="ARBA00002933"/>
    </source>
</evidence>
<dbReference type="SUPFAM" id="SSF48150">
    <property type="entry name" value="DNA-glycosylase"/>
    <property type="match status" value="1"/>
</dbReference>
<dbReference type="InterPro" id="IPR011257">
    <property type="entry name" value="DNA_glycosylase"/>
</dbReference>
<keyword evidence="10" id="KW-0408">Iron</keyword>
<dbReference type="InterPro" id="IPR003265">
    <property type="entry name" value="HhH-GPD_domain"/>
</dbReference>
<evidence type="ECO:0000256" key="11">
    <source>
        <dbReference type="ARBA" id="ARBA00023014"/>
    </source>
</evidence>
<dbReference type="GO" id="GO:0046872">
    <property type="term" value="F:metal ion binding"/>
    <property type="evidence" value="ECO:0007669"/>
    <property type="project" value="UniProtKB-KW"/>
</dbReference>
<dbReference type="Pfam" id="PF00633">
    <property type="entry name" value="HHH"/>
    <property type="match status" value="1"/>
</dbReference>
<keyword evidence="8" id="KW-0227">DNA damage</keyword>
<keyword evidence="9" id="KW-0378">Hydrolase</keyword>
<keyword evidence="12" id="KW-0234">DNA repair</keyword>
<dbReference type="KEGG" id="tpp:TPASS_0343"/>
<sequence length="277" mass="31719">MVGLSQSAGDIEKFQNAILDFYAQQGRDFPWRSTCDAYAILVSEFMLQQTQTERVCPKYAEWLHRFPSLESLACAPFAHVLQAWIGLGYNRRARFLHQSAKLIVERYCAVVPDDPSELKKLPGVGDYTAAAVACFAYNKATVFLETNIRAVFIRFFFPDTHQVSDRELLSLVRCTLYEENPRRWYYALMDYGAVLKRKITNPNRRSKHYVKQSPFEGSLRQVRGAVLREISGMQHAVREKTLFAKLSFEHERLSRALDSLVSEGLVVKTEAGYSIAD</sequence>
<evidence type="ECO:0000256" key="12">
    <source>
        <dbReference type="ARBA" id="ARBA00023204"/>
    </source>
</evidence>
<feature type="domain" description="HhH-GPD" evidence="14">
    <location>
        <begin position="46"/>
        <end position="194"/>
    </location>
</feature>
<dbReference type="SMART" id="SM00478">
    <property type="entry name" value="ENDO3c"/>
    <property type="match status" value="1"/>
</dbReference>
<evidence type="ECO:0000313" key="15">
    <source>
        <dbReference type="EMBL" id="ACD70769.1"/>
    </source>
</evidence>
<protein>
    <recommendedName>
        <fullName evidence="6">Adenine DNA glycosylase</fullName>
        <ecNumber evidence="5">3.2.2.31</ecNumber>
    </recommendedName>
</protein>
<proteinExistence type="inferred from homology"/>
<dbReference type="InterPro" id="IPR023170">
    <property type="entry name" value="HhH_base_excis_C"/>
</dbReference>
<evidence type="ECO:0000313" key="16">
    <source>
        <dbReference type="Proteomes" id="UP000001202"/>
    </source>
</evidence>
<dbReference type="Pfam" id="PF00730">
    <property type="entry name" value="HhH-GPD"/>
    <property type="match status" value="1"/>
</dbReference>
<organism evidence="15 16">
    <name type="scientific">Treponema pallidum subsp. pallidum (strain SS14)</name>
    <dbReference type="NCBI Taxonomy" id="455434"/>
    <lineage>
        <taxon>Bacteria</taxon>
        <taxon>Pseudomonadati</taxon>
        <taxon>Spirochaetota</taxon>
        <taxon>Spirochaetia</taxon>
        <taxon>Spirochaetales</taxon>
        <taxon>Treponemataceae</taxon>
        <taxon>Treponema</taxon>
    </lineage>
</organism>
<evidence type="ECO:0000256" key="8">
    <source>
        <dbReference type="ARBA" id="ARBA00022763"/>
    </source>
</evidence>
<dbReference type="GO" id="GO:0035485">
    <property type="term" value="F:adenine/guanine mispair binding"/>
    <property type="evidence" value="ECO:0007669"/>
    <property type="project" value="TreeGrafter"/>
</dbReference>
<dbReference type="GeneID" id="93876122"/>
<comment type="cofactor">
    <cofactor evidence="2">
        <name>[4Fe-4S] cluster</name>
        <dbReference type="ChEBI" id="CHEBI:49883"/>
    </cofactor>
</comment>
<dbReference type="GO" id="GO:0051536">
    <property type="term" value="F:iron-sulfur cluster binding"/>
    <property type="evidence" value="ECO:0007669"/>
    <property type="project" value="UniProtKB-KW"/>
</dbReference>
<evidence type="ECO:0000256" key="2">
    <source>
        <dbReference type="ARBA" id="ARBA00001966"/>
    </source>
</evidence>
<dbReference type="InterPro" id="IPR044298">
    <property type="entry name" value="MIG/MutY"/>
</dbReference>
<dbReference type="EC" id="3.2.2.31" evidence="5"/>
<dbReference type="PROSITE" id="PS01155">
    <property type="entry name" value="ENDONUCLEASE_III_2"/>
    <property type="match status" value="1"/>
</dbReference>
<dbReference type="PANTHER" id="PTHR42944">
    <property type="entry name" value="ADENINE DNA GLYCOSYLASE"/>
    <property type="match status" value="1"/>
</dbReference>
<dbReference type="GO" id="GO:0006284">
    <property type="term" value="P:base-excision repair"/>
    <property type="evidence" value="ECO:0007669"/>
    <property type="project" value="InterPro"/>
</dbReference>
<dbReference type="InterPro" id="IPR000445">
    <property type="entry name" value="HhH_motif"/>
</dbReference>
<dbReference type="GO" id="GO:0000701">
    <property type="term" value="F:purine-specific mismatch base pair DNA N-glycosylase activity"/>
    <property type="evidence" value="ECO:0007669"/>
    <property type="project" value="UniProtKB-EC"/>
</dbReference>
<dbReference type="CDD" id="cd00056">
    <property type="entry name" value="ENDO3c"/>
    <property type="match status" value="1"/>
</dbReference>
<dbReference type="Gene3D" id="1.10.1670.10">
    <property type="entry name" value="Helix-hairpin-Helix base-excision DNA repair enzymes (C-terminal)"/>
    <property type="match status" value="1"/>
</dbReference>
<accession>A0A0H3BKC4</accession>
<dbReference type="PATRIC" id="fig|455434.6.peg.343"/>
<name>A0A0H3BKC4_TREPS</name>
<dbReference type="PANTHER" id="PTHR42944:SF1">
    <property type="entry name" value="ADENINE DNA GLYCOSYLASE"/>
    <property type="match status" value="1"/>
</dbReference>
<evidence type="ECO:0000256" key="1">
    <source>
        <dbReference type="ARBA" id="ARBA00000843"/>
    </source>
</evidence>
<evidence type="ECO:0000256" key="7">
    <source>
        <dbReference type="ARBA" id="ARBA00022723"/>
    </source>
</evidence>
<evidence type="ECO:0000256" key="10">
    <source>
        <dbReference type="ARBA" id="ARBA00023004"/>
    </source>
</evidence>
<keyword evidence="11" id="KW-0411">Iron-sulfur</keyword>
<comment type="function">
    <text evidence="3">Adenine glycosylase active on G-A mispairs. MutY also corrects error-prone DNA synthesis past GO lesions which are due to the oxidatively damaged form of guanine: 7,8-dihydro-8-oxoguanine (8-oxo-dGTP).</text>
</comment>
<dbReference type="Proteomes" id="UP000001202">
    <property type="component" value="Chromosome"/>
</dbReference>
<evidence type="ECO:0000256" key="13">
    <source>
        <dbReference type="ARBA" id="ARBA00023295"/>
    </source>
</evidence>
<dbReference type="EMBL" id="CP000805">
    <property type="protein sequence ID" value="ACD70769.1"/>
    <property type="molecule type" value="Genomic_DNA"/>
</dbReference>
<dbReference type="Gene3D" id="1.10.340.30">
    <property type="entry name" value="Hypothetical protein, domain 2"/>
    <property type="match status" value="1"/>
</dbReference>
<keyword evidence="13" id="KW-0326">Glycosidase</keyword>
<dbReference type="RefSeq" id="WP_010881791.1">
    <property type="nucleotide sequence ID" value="NC_010741.1"/>
</dbReference>
<keyword evidence="7" id="KW-0479">Metal-binding</keyword>
<evidence type="ECO:0000256" key="6">
    <source>
        <dbReference type="ARBA" id="ARBA00022023"/>
    </source>
</evidence>
<dbReference type="GO" id="GO:0034039">
    <property type="term" value="F:8-oxo-7,8-dihydroguanine DNA N-glycosylase activity"/>
    <property type="evidence" value="ECO:0007669"/>
    <property type="project" value="TreeGrafter"/>
</dbReference>
<reference evidence="15 16" key="1">
    <citation type="journal article" date="2008" name="BMC Microbiol.">
        <title>Complete genome sequence of Treponema pallidum ssp. pallidum strain SS14 determined with oligonucleotide arrays.</title>
        <authorList>
            <person name="Matejkova P."/>
            <person name="Strouhal M."/>
            <person name="Smajs D."/>
            <person name="Norris S.J."/>
            <person name="Palzkill T."/>
            <person name="Petrosino J.F."/>
            <person name="Sodergren E."/>
            <person name="Norton J.E."/>
            <person name="Singh J."/>
            <person name="Richmond T.A."/>
            <person name="Molla M.N."/>
            <person name="Albert T.J."/>
            <person name="Weinstock G.M."/>
        </authorList>
    </citation>
    <scope>NUCLEOTIDE SEQUENCE [LARGE SCALE GENOMIC DNA]</scope>
    <source>
        <strain evidence="15 16">SS14</strain>
    </source>
</reference>
<evidence type="ECO:0000259" key="14">
    <source>
        <dbReference type="SMART" id="SM00478"/>
    </source>
</evidence>
<evidence type="ECO:0000256" key="4">
    <source>
        <dbReference type="ARBA" id="ARBA00008343"/>
    </source>
</evidence>
<dbReference type="AlphaFoldDB" id="A0A0H3BKC4"/>
<dbReference type="InterPro" id="IPR004036">
    <property type="entry name" value="Endonuclease-III-like_CS2"/>
</dbReference>
<dbReference type="GO" id="GO:0006298">
    <property type="term" value="P:mismatch repair"/>
    <property type="evidence" value="ECO:0007669"/>
    <property type="project" value="TreeGrafter"/>
</dbReference>
<gene>
    <name evidence="15" type="ordered locus">TPASS_0343</name>
</gene>